<dbReference type="GO" id="GO:0045337">
    <property type="term" value="P:farnesyl diphosphate biosynthetic process"/>
    <property type="evidence" value="ECO:0007669"/>
    <property type="project" value="TreeGrafter"/>
</dbReference>
<evidence type="ECO:0000313" key="12">
    <source>
        <dbReference type="Proteomes" id="UP001145021"/>
    </source>
</evidence>
<name>A0A9W7XPK9_9FUNG</name>
<evidence type="ECO:0000256" key="8">
    <source>
        <dbReference type="ARBA" id="ARBA00022842"/>
    </source>
</evidence>
<comment type="caution">
    <text evidence="11">The sequence shown here is derived from an EMBL/GenBank/DDBJ whole genome shotgun (WGS) entry which is preliminary data.</text>
</comment>
<dbReference type="FunFam" id="1.10.600.10:FF:000006">
    <property type="entry name" value="Farnesyl pyrophosphate synthase"/>
    <property type="match status" value="1"/>
</dbReference>
<dbReference type="EC" id="2.5.1.1" evidence="11"/>
<dbReference type="GO" id="GO:0046872">
    <property type="term" value="F:metal ion binding"/>
    <property type="evidence" value="ECO:0007669"/>
    <property type="project" value="UniProtKB-KW"/>
</dbReference>
<dbReference type="Gene3D" id="1.10.600.10">
    <property type="entry name" value="Farnesyl Diphosphate Synthase"/>
    <property type="match status" value="1"/>
</dbReference>
<dbReference type="GO" id="GO:0005737">
    <property type="term" value="C:cytoplasm"/>
    <property type="evidence" value="ECO:0007669"/>
    <property type="project" value="TreeGrafter"/>
</dbReference>
<accession>A0A9W7XPK9</accession>
<dbReference type="InterPro" id="IPR000092">
    <property type="entry name" value="Polyprenyl_synt"/>
</dbReference>
<keyword evidence="6 10" id="KW-0808">Transferase</keyword>
<dbReference type="AlphaFoldDB" id="A0A9W7XPK9"/>
<evidence type="ECO:0000256" key="10">
    <source>
        <dbReference type="RuleBase" id="RU004466"/>
    </source>
</evidence>
<comment type="similarity">
    <text evidence="4 10">Belongs to the FPP/GGPP synthase family.</text>
</comment>
<comment type="cofactor">
    <cofactor evidence="1">
        <name>Mg(2+)</name>
        <dbReference type="ChEBI" id="CHEBI:18420"/>
    </cofactor>
</comment>
<dbReference type="Pfam" id="PF00348">
    <property type="entry name" value="polyprenyl_synt"/>
    <property type="match status" value="1"/>
</dbReference>
<evidence type="ECO:0000256" key="1">
    <source>
        <dbReference type="ARBA" id="ARBA00001946"/>
    </source>
</evidence>
<reference evidence="11" key="1">
    <citation type="submission" date="2022-07" db="EMBL/GenBank/DDBJ databases">
        <title>Phylogenomic reconstructions and comparative analyses of Kickxellomycotina fungi.</title>
        <authorList>
            <person name="Reynolds N.K."/>
            <person name="Stajich J.E."/>
            <person name="Barry K."/>
            <person name="Grigoriev I.V."/>
            <person name="Crous P."/>
            <person name="Smith M.E."/>
        </authorList>
    </citation>
    <scope>NUCLEOTIDE SEQUENCE</scope>
    <source>
        <strain evidence="11">NBRC 105413</strain>
    </source>
</reference>
<proteinExistence type="inferred from homology"/>
<dbReference type="InterPro" id="IPR039702">
    <property type="entry name" value="FPS1-like"/>
</dbReference>
<comment type="pathway">
    <text evidence="2">Isoprenoid biosynthesis; geranyl diphosphate biosynthesis; geranyl diphosphate from dimethylallyl diphosphate and isopentenyl diphosphate: step 1/1.</text>
</comment>
<organism evidence="11 12">
    <name type="scientific">Coemansia asiatica</name>
    <dbReference type="NCBI Taxonomy" id="1052880"/>
    <lineage>
        <taxon>Eukaryota</taxon>
        <taxon>Fungi</taxon>
        <taxon>Fungi incertae sedis</taxon>
        <taxon>Zoopagomycota</taxon>
        <taxon>Kickxellomycotina</taxon>
        <taxon>Kickxellomycetes</taxon>
        <taxon>Kickxellales</taxon>
        <taxon>Kickxellaceae</taxon>
        <taxon>Coemansia</taxon>
    </lineage>
</organism>
<dbReference type="PANTHER" id="PTHR11525:SF0">
    <property type="entry name" value="FARNESYL PYROPHOSPHATE SYNTHASE"/>
    <property type="match status" value="1"/>
</dbReference>
<evidence type="ECO:0000256" key="4">
    <source>
        <dbReference type="ARBA" id="ARBA00006706"/>
    </source>
</evidence>
<keyword evidence="5" id="KW-0444">Lipid biosynthesis</keyword>
<dbReference type="PANTHER" id="PTHR11525">
    <property type="entry name" value="FARNESYL-PYROPHOSPHATE SYNTHETASE"/>
    <property type="match status" value="1"/>
</dbReference>
<dbReference type="InterPro" id="IPR008949">
    <property type="entry name" value="Isoprenoid_synthase_dom_sf"/>
</dbReference>
<dbReference type="GO" id="GO:0004337">
    <property type="term" value="F:(2E,6E)-farnesyl diphosphate synthase activity"/>
    <property type="evidence" value="ECO:0007669"/>
    <property type="project" value="TreeGrafter"/>
</dbReference>
<keyword evidence="9" id="KW-0443">Lipid metabolism</keyword>
<evidence type="ECO:0000256" key="6">
    <source>
        <dbReference type="ARBA" id="ARBA00022679"/>
    </source>
</evidence>
<dbReference type="PROSITE" id="PS00723">
    <property type="entry name" value="POLYPRENYL_SYNTHASE_1"/>
    <property type="match status" value="1"/>
</dbReference>
<dbReference type="PROSITE" id="PS00444">
    <property type="entry name" value="POLYPRENYL_SYNTHASE_2"/>
    <property type="match status" value="1"/>
</dbReference>
<evidence type="ECO:0000313" key="11">
    <source>
        <dbReference type="EMBL" id="KAJ1647761.1"/>
    </source>
</evidence>
<keyword evidence="8" id="KW-0460">Magnesium</keyword>
<dbReference type="Proteomes" id="UP001145021">
    <property type="component" value="Unassembled WGS sequence"/>
</dbReference>
<comment type="pathway">
    <text evidence="3">Isoprenoid biosynthesis; farnesyl diphosphate biosynthesis; farnesyl diphosphate from geranyl diphosphate and isopentenyl diphosphate: step 1/1.</text>
</comment>
<dbReference type="SUPFAM" id="SSF48576">
    <property type="entry name" value="Terpenoid synthases"/>
    <property type="match status" value="1"/>
</dbReference>
<evidence type="ECO:0000256" key="7">
    <source>
        <dbReference type="ARBA" id="ARBA00022723"/>
    </source>
</evidence>
<evidence type="ECO:0000256" key="9">
    <source>
        <dbReference type="ARBA" id="ARBA00023098"/>
    </source>
</evidence>
<keyword evidence="12" id="KW-1185">Reference proteome</keyword>
<evidence type="ECO:0000256" key="2">
    <source>
        <dbReference type="ARBA" id="ARBA00004932"/>
    </source>
</evidence>
<gene>
    <name evidence="11" type="primary">ERG20</name>
    <name evidence="11" type="ORF">LPJ64_000861</name>
</gene>
<dbReference type="GO" id="GO:0004161">
    <property type="term" value="F:dimethylallyltranstransferase activity"/>
    <property type="evidence" value="ECO:0007669"/>
    <property type="project" value="UniProtKB-EC"/>
</dbReference>
<dbReference type="EMBL" id="JANBOH010000020">
    <property type="protein sequence ID" value="KAJ1647761.1"/>
    <property type="molecule type" value="Genomic_DNA"/>
</dbReference>
<evidence type="ECO:0000256" key="3">
    <source>
        <dbReference type="ARBA" id="ARBA00005035"/>
    </source>
</evidence>
<dbReference type="SFLD" id="SFLDG01017">
    <property type="entry name" value="Polyprenyl_Transferase_Like"/>
    <property type="match status" value="1"/>
</dbReference>
<sequence length="352" mass="40488">MKRSSNGHYLQGIYRLFPQLTQDILSDLPNFGATPEMISRIKDMIEYNVVGGKMNRGMSVVDTVKIVRGESDLPADINEKAMVLGWSVEWLQAFFLVSDDIMDESPTRRGQPAWYRKPEVGILAINDSFILEACIYRLFKKYFRSEPYYVDLIELMLETSYQTELGQMVDILTASENDVNLDRFSIEKHRYIVEYKTAYYSFYLPVALALLITGTKANSPVFQVAKDILIPLGIYFQVQDDYLDCYGEPSVIGKIGTDIEDNKCSWLVVQALDRVTPEQRQILNDNYGRKTPAEHAQRVKELYKKLDIEAVYRAYEDKTIAELQDKISKVDESLVPRQVFTAFLNKVANRSK</sequence>
<protein>
    <submittedName>
        <fullName evidence="11">Farnesyl pyrophosphate synthetase</fullName>
        <ecNumber evidence="11">2.5.1.1</ecNumber>
    </submittedName>
</protein>
<dbReference type="InterPro" id="IPR033749">
    <property type="entry name" value="Polyprenyl_synt_CS"/>
</dbReference>
<evidence type="ECO:0000256" key="5">
    <source>
        <dbReference type="ARBA" id="ARBA00022516"/>
    </source>
</evidence>
<dbReference type="SFLD" id="SFLDS00005">
    <property type="entry name" value="Isoprenoid_Synthase_Type_I"/>
    <property type="match status" value="1"/>
</dbReference>
<dbReference type="CDD" id="cd00685">
    <property type="entry name" value="Trans_IPPS_HT"/>
    <property type="match status" value="1"/>
</dbReference>
<keyword evidence="7" id="KW-0479">Metal-binding</keyword>